<name>F0WMC6_9STRA</name>
<evidence type="ECO:0000256" key="2">
    <source>
        <dbReference type="ARBA" id="ARBA00022737"/>
    </source>
</evidence>
<proteinExistence type="predicted"/>
<keyword evidence="2" id="KW-0677">Repeat</keyword>
<dbReference type="SUPFAM" id="SSF52075">
    <property type="entry name" value="Outer arm dynein light chain 1"/>
    <property type="match status" value="1"/>
</dbReference>
<reference evidence="5" key="2">
    <citation type="submission" date="2011-02" db="EMBL/GenBank/DDBJ databases">
        <authorList>
            <person name="MacLean D."/>
        </authorList>
    </citation>
    <scope>NUCLEOTIDE SEQUENCE</scope>
</reference>
<evidence type="ECO:0000256" key="3">
    <source>
        <dbReference type="SAM" id="Coils"/>
    </source>
</evidence>
<keyword evidence="1" id="KW-0433">Leucine-rich repeat</keyword>
<dbReference type="InterPro" id="IPR032675">
    <property type="entry name" value="LRR_dom_sf"/>
</dbReference>
<organism evidence="5">
    <name type="scientific">Albugo laibachii Nc14</name>
    <dbReference type="NCBI Taxonomy" id="890382"/>
    <lineage>
        <taxon>Eukaryota</taxon>
        <taxon>Sar</taxon>
        <taxon>Stramenopiles</taxon>
        <taxon>Oomycota</taxon>
        <taxon>Peronosporomycetes</taxon>
        <taxon>Albuginales</taxon>
        <taxon>Albuginaceae</taxon>
        <taxon>Albugo</taxon>
    </lineage>
</organism>
<dbReference type="Gene3D" id="3.80.10.10">
    <property type="entry name" value="Ribonuclease Inhibitor"/>
    <property type="match status" value="2"/>
</dbReference>
<feature type="coiled-coil region" evidence="3">
    <location>
        <begin position="327"/>
        <end position="407"/>
    </location>
</feature>
<dbReference type="EMBL" id="FR824200">
    <property type="protein sequence ID" value="CCA22457.1"/>
    <property type="molecule type" value="Genomic_DNA"/>
</dbReference>
<dbReference type="InterPro" id="IPR001611">
    <property type="entry name" value="Leu-rich_rpt"/>
</dbReference>
<evidence type="ECO:0000313" key="5">
    <source>
        <dbReference type="EMBL" id="CCA22457.1"/>
    </source>
</evidence>
<dbReference type="PANTHER" id="PTHR18849">
    <property type="entry name" value="LEUCINE RICH REPEAT PROTEIN"/>
    <property type="match status" value="1"/>
</dbReference>
<dbReference type="PROSITE" id="PS51450">
    <property type="entry name" value="LRR"/>
    <property type="match status" value="4"/>
</dbReference>
<dbReference type="Pfam" id="PF14580">
    <property type="entry name" value="LRR_9"/>
    <property type="match status" value="1"/>
</dbReference>
<feature type="coiled-coil region" evidence="3">
    <location>
        <begin position="642"/>
        <end position="750"/>
    </location>
</feature>
<evidence type="ECO:0000256" key="1">
    <source>
        <dbReference type="ARBA" id="ARBA00022614"/>
    </source>
</evidence>
<feature type="coiled-coil region" evidence="3">
    <location>
        <begin position="794"/>
        <end position="835"/>
    </location>
</feature>
<feature type="compositionally biased region" description="Basic and acidic residues" evidence="4">
    <location>
        <begin position="255"/>
        <end position="269"/>
    </location>
</feature>
<keyword evidence="3" id="KW-0175">Coiled coil</keyword>
<feature type="region of interest" description="Disordered" evidence="4">
    <location>
        <begin position="253"/>
        <end position="275"/>
    </location>
</feature>
<reference evidence="5" key="1">
    <citation type="journal article" date="2011" name="PLoS Biol.">
        <title>Gene gain and loss during evolution of obligate parasitism in the white rust pathogen of Arabidopsis thaliana.</title>
        <authorList>
            <person name="Kemen E."/>
            <person name="Gardiner A."/>
            <person name="Schultz-Larsen T."/>
            <person name="Kemen A.C."/>
            <person name="Balmuth A.L."/>
            <person name="Robert-Seilaniantz A."/>
            <person name="Bailey K."/>
            <person name="Holub E."/>
            <person name="Studholme D.J."/>
            <person name="Maclean D."/>
            <person name="Jones J.D."/>
        </authorList>
    </citation>
    <scope>NUCLEOTIDE SEQUENCE</scope>
</reference>
<dbReference type="PANTHER" id="PTHR18849:SF0">
    <property type="entry name" value="CILIA- AND FLAGELLA-ASSOCIATED PROTEIN 410-RELATED"/>
    <property type="match status" value="1"/>
</dbReference>
<feature type="coiled-coil region" evidence="3">
    <location>
        <begin position="908"/>
        <end position="942"/>
    </location>
</feature>
<dbReference type="AlphaFoldDB" id="F0WMC6"/>
<evidence type="ECO:0000256" key="4">
    <source>
        <dbReference type="SAM" id="MobiDB-lite"/>
    </source>
</evidence>
<feature type="coiled-coil region" evidence="3">
    <location>
        <begin position="446"/>
        <end position="511"/>
    </location>
</feature>
<sequence length="957" mass="111909">MIRIAVRLTACFYHGTTYMTDKKAINLQGWQELFYNVGIFLHMRAVSLIHVGLRSVEDVATFSEVHPENVEQMNLHGNHLKNLNGIEQYQRISELCASNNCIESIDSLRTLRYLRILDLSANNISSLEHLSIIPTLEELALAHNHIEDIRGFINPIKFPNLVHLDLRNNAIQAYGDLQALTQYRNLSHLRLQENPICDDPEYPLPILATSRSLQLIDQEECEVFKEMENLHMPRYSTILREYRQRWSECKQNAEVNDKSSRPKSAEIVRPHSNSKQVFTKRAKQKSIFLAQSLPEVQPETKPQIIAKDVEKVKLSELAKTDVATNTEADYERELVKMKKQVFELEREYSESEKASKDRQQQLLCQERIQQKRISQLESEVDRVNSSLQKAESVITPLRDEVQKLEIKLGEMSAEIQLQKQIETSITKDTDMKILMDELKCEAVNTLASVREEIAKVVKEFDSEQRQVGATEKTQGSCTTHCNELEACKMLLSRSQHEMARLEKRLEEFAAESRPNHVGEFSTAKDEELLNLRHRFDSLKQRFVHSKTLLAKKQTDTEHLVQLLEVRNQECDTLRRQNQDLLHMHENFAAQQMQVFESQLQTKLSIAESEFRKEFELWRDEREALTKRLESITSKYQVQTLALQRAEKKEARWRRKVAHIEKDKSLIATRKGLGDRETPSQFDKFEQEIEKITRELSTVQQERDQVKKSHELCGDLQAKVVSLENENNQLLSSAKQQHEQMESDWKRKQDEWEATIKIKDVMITAQTRQIDNIRQQSDEGEVQNNKERSYLLAQISELESTLDEHIQKLDNYRHRITDLKQERQELISRLQSAEELSTASRSKFLEAKKATEVLKSELETLRISSEKEKCTLQELLSEQKEITRRQLQEQSHRMQKVHDDWKIQEEDTRKKLSDDCMHLQRQLKKTTDRKEQLTAHLQAARTQLAQNDRDLRVLITQV</sequence>
<protein>
    <submittedName>
        <fullName evidence="5">Uncharacterized protein AlNc14C155G7628</fullName>
    </submittedName>
</protein>
<dbReference type="HOGENOM" id="CLU_014906_0_0_1"/>
<gene>
    <name evidence="5" type="primary">AlNc14C155G7628</name>
    <name evidence="5" type="ORF">ALNC14_086000</name>
</gene>
<accession>F0WMC6</accession>